<dbReference type="EMBL" id="FO117593">
    <property type="protein sequence ID" value="CCF99913.1"/>
    <property type="molecule type" value="Genomic_DNA"/>
</dbReference>
<evidence type="ECO:0000313" key="2">
    <source>
        <dbReference type="EMBL" id="CCF99913.1"/>
    </source>
</evidence>
<protein>
    <submittedName>
        <fullName evidence="2">Aminopeptidase</fullName>
    </submittedName>
</protein>
<gene>
    <name evidence="2" type="ORF">VIS_S3CCB20012</name>
</gene>
<keyword evidence="1" id="KW-1133">Transmembrane helix</keyword>
<organism evidence="2">
    <name type="scientific">uncultured Flavobacteriia bacterium</name>
    <dbReference type="NCBI Taxonomy" id="212695"/>
    <lineage>
        <taxon>Bacteria</taxon>
        <taxon>Pseudomonadati</taxon>
        <taxon>Bacteroidota</taxon>
        <taxon>Flavobacteriia</taxon>
        <taxon>environmental samples</taxon>
    </lineage>
</organism>
<sequence>MRSLWTVSLILFIGIIGFFGDLIWFGVQQGIGQSKILLNTEEVSDVLNDPATADSVKTKLNFIEEVRRYAQDSLGLNDSENYTSFYDQKGKDLLWVVQACPEFSLEANTWYYGFLGRLPYRGYFDSLRCAKLGKKLWDEGYDVDVSPVEAWSTLGWFRDPILSNMLDKDEGMLARLVIHELTHATLYVESDAEFNENLATFVGDQGTYLFLENRYGRNSEEYQSYSDRMNDLDLFVEAGLAEYERLEALYASFTDDMRVWRKRQLKQVFFQNALKRMKQLPFNKMNRFKMLAQDSITANNTILTGLGLYKKQQNTMDSSFRANYDSDFDLFIAGMKKEYGKE</sequence>
<proteinExistence type="predicted"/>
<feature type="transmembrane region" description="Helical" evidence="1">
    <location>
        <begin position="7"/>
        <end position="27"/>
    </location>
</feature>
<dbReference type="InterPro" id="IPR014553">
    <property type="entry name" value="Aminopept"/>
</dbReference>
<keyword evidence="2" id="KW-0645">Protease</keyword>
<dbReference type="Pfam" id="PF10023">
    <property type="entry name" value="Aminopep"/>
    <property type="match status" value="1"/>
</dbReference>
<keyword evidence="1" id="KW-0472">Membrane</keyword>
<dbReference type="AlphaFoldDB" id="H6RFV2"/>
<keyword evidence="2" id="KW-0031">Aminopeptidase</keyword>
<reference evidence="2" key="1">
    <citation type="journal article" date="2012" name="Environ. Microbiol.">
        <title>Genomic content of uncultured Bacteroidetes from contrasting oceanic provinces in the North Atlantic Ocean.</title>
        <authorList>
            <person name="Gomez-Pereira P.R."/>
            <person name="Schuler M."/>
            <person name="Fuchs B.M."/>
            <person name="Bennke C."/>
            <person name="Teeling H."/>
            <person name="Waldmann J."/>
            <person name="Richter M."/>
            <person name="Barbe V."/>
            <person name="Bataille E."/>
            <person name="Glockner F.O."/>
            <person name="Amann R."/>
        </authorList>
    </citation>
    <scope>NUCLEOTIDE SEQUENCE</scope>
</reference>
<accession>H6RFV2</accession>
<keyword evidence="2" id="KW-0378">Hydrolase</keyword>
<dbReference type="GO" id="GO:0004177">
    <property type="term" value="F:aminopeptidase activity"/>
    <property type="evidence" value="ECO:0007669"/>
    <property type="project" value="UniProtKB-KW"/>
</dbReference>
<reference evidence="2" key="2">
    <citation type="submission" date="2012-02" db="EMBL/GenBank/DDBJ databases">
        <authorList>
            <person name="Genoscope - CEA"/>
        </authorList>
    </citation>
    <scope>NUCLEOTIDE SEQUENCE</scope>
</reference>
<name>H6RFV2_9BACT</name>
<evidence type="ECO:0000256" key="1">
    <source>
        <dbReference type="SAM" id="Phobius"/>
    </source>
</evidence>
<keyword evidence="1" id="KW-0812">Transmembrane</keyword>